<keyword evidence="2" id="KW-0808">Transferase</keyword>
<feature type="active site" description="Nucleophile" evidence="6">
    <location>
        <position position="209"/>
    </location>
</feature>
<evidence type="ECO:0000256" key="1">
    <source>
        <dbReference type="ARBA" id="ARBA00004752"/>
    </source>
</evidence>
<evidence type="ECO:0000256" key="5">
    <source>
        <dbReference type="ARBA" id="ARBA00023316"/>
    </source>
</evidence>
<dbReference type="PROSITE" id="PS52029">
    <property type="entry name" value="LD_TPASE"/>
    <property type="match status" value="1"/>
</dbReference>
<keyword evidence="4 6" id="KW-0573">Peptidoglycan synthesis</keyword>
<reference evidence="10" key="2">
    <citation type="submission" date="2010-01" db="EMBL/GenBank/DDBJ databases">
        <title>The complete genome of Conexibacter woesei DSM 14684.</title>
        <authorList>
            <consortium name="US DOE Joint Genome Institute (JGI-PGF)"/>
            <person name="Lucas S."/>
            <person name="Copeland A."/>
            <person name="Lapidus A."/>
            <person name="Glavina del Rio T."/>
            <person name="Dalin E."/>
            <person name="Tice H."/>
            <person name="Bruce D."/>
            <person name="Goodwin L."/>
            <person name="Pitluck S."/>
            <person name="Kyrpides N."/>
            <person name="Mavromatis K."/>
            <person name="Ivanova N."/>
            <person name="Mikhailova N."/>
            <person name="Chertkov O."/>
            <person name="Brettin T."/>
            <person name="Detter J.C."/>
            <person name="Han C."/>
            <person name="Larimer F."/>
            <person name="Land M."/>
            <person name="Hauser L."/>
            <person name="Markowitz V."/>
            <person name="Cheng J.-F."/>
            <person name="Hugenholtz P."/>
            <person name="Woyke T."/>
            <person name="Wu D."/>
            <person name="Pukall R."/>
            <person name="Steenblock K."/>
            <person name="Schneider S."/>
            <person name="Klenk H.-P."/>
            <person name="Eisen J.A."/>
        </authorList>
    </citation>
    <scope>NUCLEOTIDE SEQUENCE [LARGE SCALE GENOMIC DNA]</scope>
    <source>
        <strain evidence="10">DSM 14684 / CIP 108061 / JCM 11494 / NBRC 100937 / ID131577</strain>
    </source>
</reference>
<dbReference type="InterPro" id="IPR050979">
    <property type="entry name" value="LD-transpeptidase"/>
</dbReference>
<feature type="domain" description="L,D-TPase catalytic" evidence="8">
    <location>
        <begin position="114"/>
        <end position="233"/>
    </location>
</feature>
<dbReference type="eggNOG" id="COG1376">
    <property type="taxonomic scope" value="Bacteria"/>
</dbReference>
<dbReference type="GO" id="GO:0071555">
    <property type="term" value="P:cell wall organization"/>
    <property type="evidence" value="ECO:0007669"/>
    <property type="project" value="UniProtKB-UniRule"/>
</dbReference>
<evidence type="ECO:0000313" key="9">
    <source>
        <dbReference type="EMBL" id="ADB52673.1"/>
    </source>
</evidence>
<organism evidence="9 10">
    <name type="scientific">Conexibacter woesei (strain DSM 14684 / CCUG 47730 / CIP 108061 / JCM 11494 / NBRC 100937 / ID131577)</name>
    <dbReference type="NCBI Taxonomy" id="469383"/>
    <lineage>
        <taxon>Bacteria</taxon>
        <taxon>Bacillati</taxon>
        <taxon>Actinomycetota</taxon>
        <taxon>Thermoleophilia</taxon>
        <taxon>Solirubrobacterales</taxon>
        <taxon>Conexibacteraceae</taxon>
        <taxon>Conexibacter</taxon>
    </lineage>
</organism>
<evidence type="ECO:0000256" key="2">
    <source>
        <dbReference type="ARBA" id="ARBA00022679"/>
    </source>
</evidence>
<reference evidence="9 10" key="1">
    <citation type="journal article" date="2010" name="Stand. Genomic Sci.">
        <title>Complete genome sequence of Conexibacter woesei type strain (ID131577).</title>
        <authorList>
            <person name="Pukall R."/>
            <person name="Lapidus A."/>
            <person name="Glavina Del Rio T."/>
            <person name="Copeland A."/>
            <person name="Tice H."/>
            <person name="Cheng J.-F."/>
            <person name="Lucas S."/>
            <person name="Chen F."/>
            <person name="Nolan M."/>
            <person name="Bruce D."/>
            <person name="Goodwin L."/>
            <person name="Pitluck S."/>
            <person name="Mavromatis K."/>
            <person name="Ivanova N."/>
            <person name="Ovchinnikova G."/>
            <person name="Pati A."/>
            <person name="Chen A."/>
            <person name="Palaniappan K."/>
            <person name="Land M."/>
            <person name="Hauser L."/>
            <person name="Chang Y.-J."/>
            <person name="Jeffries C.D."/>
            <person name="Chain P."/>
            <person name="Meincke L."/>
            <person name="Sims D."/>
            <person name="Brettin T."/>
            <person name="Detter J.C."/>
            <person name="Rohde M."/>
            <person name="Goeker M."/>
            <person name="Bristow J."/>
            <person name="Eisen J.A."/>
            <person name="Markowitz V."/>
            <person name="Kyrpides N.C."/>
            <person name="Klenk H.-P."/>
            <person name="Hugenholtz P."/>
        </authorList>
    </citation>
    <scope>NUCLEOTIDE SEQUENCE [LARGE SCALE GENOMIC DNA]</scope>
    <source>
        <strain evidence="10">DSM 14684 / CIP 108061 / JCM 11494 / NBRC 100937 / ID131577</strain>
    </source>
</reference>
<dbReference type="Pfam" id="PF03734">
    <property type="entry name" value="YkuD"/>
    <property type="match status" value="1"/>
</dbReference>
<name>D3F5X4_CONWI</name>
<dbReference type="CDD" id="cd16913">
    <property type="entry name" value="YkuD_like"/>
    <property type="match status" value="1"/>
</dbReference>
<dbReference type="PANTHER" id="PTHR30582">
    <property type="entry name" value="L,D-TRANSPEPTIDASE"/>
    <property type="match status" value="1"/>
</dbReference>
<keyword evidence="10" id="KW-1185">Reference proteome</keyword>
<feature type="active site" description="Proton donor/acceptor" evidence="6">
    <location>
        <position position="193"/>
    </location>
</feature>
<dbReference type="HOGENOM" id="CLU_1370147_0_0_11"/>
<dbReference type="STRING" id="469383.Cwoe_4259"/>
<dbReference type="EMBL" id="CP001854">
    <property type="protein sequence ID" value="ADB52673.1"/>
    <property type="molecule type" value="Genomic_DNA"/>
</dbReference>
<dbReference type="UniPathway" id="UPA00219"/>
<evidence type="ECO:0000256" key="6">
    <source>
        <dbReference type="PROSITE-ProRule" id="PRU01373"/>
    </source>
</evidence>
<evidence type="ECO:0000256" key="7">
    <source>
        <dbReference type="SAM" id="MobiDB-lite"/>
    </source>
</evidence>
<feature type="region of interest" description="Disordered" evidence="7">
    <location>
        <begin position="1"/>
        <end position="21"/>
    </location>
</feature>
<gene>
    <name evidence="9" type="ordered locus">Cwoe_4259</name>
</gene>
<evidence type="ECO:0000259" key="8">
    <source>
        <dbReference type="PROSITE" id="PS52029"/>
    </source>
</evidence>
<dbReference type="GO" id="GO:0071972">
    <property type="term" value="F:peptidoglycan L,D-transpeptidase activity"/>
    <property type="evidence" value="ECO:0007669"/>
    <property type="project" value="TreeGrafter"/>
</dbReference>
<keyword evidence="3 6" id="KW-0133">Cell shape</keyword>
<proteinExistence type="predicted"/>
<evidence type="ECO:0000313" key="10">
    <source>
        <dbReference type="Proteomes" id="UP000008229"/>
    </source>
</evidence>
<evidence type="ECO:0000256" key="3">
    <source>
        <dbReference type="ARBA" id="ARBA00022960"/>
    </source>
</evidence>
<dbReference type="InterPro" id="IPR038063">
    <property type="entry name" value="Transpep_catalytic_dom"/>
</dbReference>
<dbReference type="Gene3D" id="2.40.440.10">
    <property type="entry name" value="L,D-transpeptidase catalytic domain-like"/>
    <property type="match status" value="1"/>
</dbReference>
<sequence length="233" mass="24875" precursor="true">MAGAGAAGTGAGGTGAGAAAGAGDRILSDERVSSRWAYPARVATIRERPAVDAAAVARTELLTEVGRPNVYLALVERRAADGRRWVRIRVPDRPNGRTGWLPRDALGPLHRVATQLVVDRRTLRATLRRAGRTVLTVRIGIGAAATPTPAGRYWIREKLRFAAQPVYGTHALGTSAYAPTLTEWPAGGVVGLHGTDQPELIPGRPSHGCVRIRNAEMARLWRLTPIGTPVLIR</sequence>
<dbReference type="GO" id="GO:0008360">
    <property type="term" value="P:regulation of cell shape"/>
    <property type="evidence" value="ECO:0007669"/>
    <property type="project" value="UniProtKB-UniRule"/>
</dbReference>
<dbReference type="SUPFAM" id="SSF141523">
    <property type="entry name" value="L,D-transpeptidase catalytic domain-like"/>
    <property type="match status" value="1"/>
</dbReference>
<feature type="compositionally biased region" description="Gly residues" evidence="7">
    <location>
        <begin position="1"/>
        <end position="20"/>
    </location>
</feature>
<dbReference type="AlphaFoldDB" id="D3F5X4"/>
<comment type="pathway">
    <text evidence="1 6">Cell wall biogenesis; peptidoglycan biosynthesis.</text>
</comment>
<dbReference type="Proteomes" id="UP000008229">
    <property type="component" value="Chromosome"/>
</dbReference>
<dbReference type="GO" id="GO:0018104">
    <property type="term" value="P:peptidoglycan-protein cross-linking"/>
    <property type="evidence" value="ECO:0007669"/>
    <property type="project" value="TreeGrafter"/>
</dbReference>
<evidence type="ECO:0000256" key="4">
    <source>
        <dbReference type="ARBA" id="ARBA00022984"/>
    </source>
</evidence>
<dbReference type="KEGG" id="cwo:Cwoe_4259"/>
<accession>D3F5X4</accession>
<dbReference type="GO" id="GO:0005576">
    <property type="term" value="C:extracellular region"/>
    <property type="evidence" value="ECO:0007669"/>
    <property type="project" value="TreeGrafter"/>
</dbReference>
<dbReference type="InterPro" id="IPR005490">
    <property type="entry name" value="LD_TPept_cat_dom"/>
</dbReference>
<dbReference type="GO" id="GO:0016740">
    <property type="term" value="F:transferase activity"/>
    <property type="evidence" value="ECO:0007669"/>
    <property type="project" value="UniProtKB-KW"/>
</dbReference>
<protein>
    <submittedName>
        <fullName evidence="9">ErfK/YbiS/YcfS/YnhG family protein</fullName>
    </submittedName>
</protein>
<keyword evidence="5 6" id="KW-0961">Cell wall biogenesis/degradation</keyword>